<accession>A0A819BB86</accession>
<proteinExistence type="predicted"/>
<gene>
    <name evidence="2" type="ORF">OKA104_LOCUS17931</name>
    <name evidence="1" type="ORF">VCS650_LOCUS30795</name>
</gene>
<dbReference type="EMBL" id="CAJNON010000510">
    <property type="protein sequence ID" value="CAF1296352.1"/>
    <property type="molecule type" value="Genomic_DNA"/>
</dbReference>
<comment type="caution">
    <text evidence="2">The sequence shown here is derived from an EMBL/GenBank/DDBJ whole genome shotgun (WGS) entry which is preliminary data.</text>
</comment>
<name>A0A819BB86_9BILA</name>
<dbReference type="Proteomes" id="UP000663881">
    <property type="component" value="Unassembled WGS sequence"/>
</dbReference>
<sequence>MGVNQRLNRIAHDRIFTHHLCLLEYCRIDDSPCPLSGPILDRFCSKILPKIGHQIETLYLERTSIERVLRATNYPNLNNLGLCDIDDDKLVMSLFSDTNSVIHLFNNQISSLFISFNEKINSCLKFNPYSPVRGTLFLGMTLETTISSTLLELHINVSDMTDFNHILDGRFDQLRILYINIDSIGIYYPYKELNVDSFNESLVPFLRRMINLEELDLNINVLCYEKVIDGDILKKDIMIYMTRLYKFTFNIRSTIKHRNQTNFSLHESIAKTFKIFSNDQIITGIDHFERYSKYRIYSCPYQWRMYDDITNNFRDGSFTNVTQVSLFDEHPFEDEFFLRISKSFPFMKQLKIHNLKAQQNKSNNDNQILSTIKYPNLTRLDLLHTHDDYIELFLFNMKMSLPNNLHLRGRYQSLKRVTQNFTRYITENNCTKLAALYILIVNQTDECHIKKYFPYTCIHNSGDFLLSK</sequence>
<protein>
    <submittedName>
        <fullName evidence="2">Uncharacterized protein</fullName>
    </submittedName>
</protein>
<dbReference type="AlphaFoldDB" id="A0A819BB86"/>
<dbReference type="OrthoDB" id="9973249at2759"/>
<organism evidence="2 3">
    <name type="scientific">Adineta steineri</name>
    <dbReference type="NCBI Taxonomy" id="433720"/>
    <lineage>
        <taxon>Eukaryota</taxon>
        <taxon>Metazoa</taxon>
        <taxon>Spiralia</taxon>
        <taxon>Gnathifera</taxon>
        <taxon>Rotifera</taxon>
        <taxon>Eurotatoria</taxon>
        <taxon>Bdelloidea</taxon>
        <taxon>Adinetida</taxon>
        <taxon>Adinetidae</taxon>
        <taxon>Adineta</taxon>
    </lineage>
</organism>
<dbReference type="Proteomes" id="UP000663891">
    <property type="component" value="Unassembled WGS sequence"/>
</dbReference>
<reference evidence="2" key="1">
    <citation type="submission" date="2021-02" db="EMBL/GenBank/DDBJ databases">
        <authorList>
            <person name="Nowell W R."/>
        </authorList>
    </citation>
    <scope>NUCLEOTIDE SEQUENCE</scope>
</reference>
<evidence type="ECO:0000313" key="3">
    <source>
        <dbReference type="Proteomes" id="UP000663881"/>
    </source>
</evidence>
<dbReference type="EMBL" id="CAJOAY010001089">
    <property type="protein sequence ID" value="CAF3791404.1"/>
    <property type="molecule type" value="Genomic_DNA"/>
</dbReference>
<evidence type="ECO:0000313" key="2">
    <source>
        <dbReference type="EMBL" id="CAF3791404.1"/>
    </source>
</evidence>
<evidence type="ECO:0000313" key="1">
    <source>
        <dbReference type="EMBL" id="CAF1296352.1"/>
    </source>
</evidence>